<dbReference type="InterPro" id="IPR002376">
    <property type="entry name" value="Formyl_transf_N"/>
</dbReference>
<dbReference type="InterPro" id="IPR045865">
    <property type="entry name" value="ACT-like_dom_sf"/>
</dbReference>
<proteinExistence type="predicted"/>
<dbReference type="EMBL" id="AP019301">
    <property type="protein sequence ID" value="BBH03114.1"/>
    <property type="molecule type" value="Genomic_DNA"/>
</dbReference>
<dbReference type="GO" id="GO:0006189">
    <property type="term" value="P:'de novo' IMP biosynthetic process"/>
    <property type="evidence" value="ECO:0007669"/>
    <property type="project" value="InterPro"/>
</dbReference>
<evidence type="ECO:0000313" key="4">
    <source>
        <dbReference type="EMBL" id="BBH03114.1"/>
    </source>
</evidence>
<feature type="domain" description="Formyl transferase N-terminal" evidence="3">
    <location>
        <begin position="156"/>
        <end position="333"/>
    </location>
</feature>
<evidence type="ECO:0000259" key="3">
    <source>
        <dbReference type="Pfam" id="PF00551"/>
    </source>
</evidence>
<dbReference type="SUPFAM" id="SSF53328">
    <property type="entry name" value="Formyltransferase"/>
    <property type="match status" value="1"/>
</dbReference>
<dbReference type="PRINTS" id="PR01575">
    <property type="entry name" value="FFH4HYDRLASE"/>
</dbReference>
<dbReference type="Gene3D" id="3.30.70.260">
    <property type="match status" value="1"/>
</dbReference>
<dbReference type="InterPro" id="IPR041729">
    <property type="entry name" value="Formyl-FH4-Hydrolase_C"/>
</dbReference>
<dbReference type="PANTHER" id="PTHR42706">
    <property type="entry name" value="FORMYLTETRAHYDROFOLATE DEFORMYLASE"/>
    <property type="match status" value="1"/>
</dbReference>
<evidence type="ECO:0000256" key="2">
    <source>
        <dbReference type="ARBA" id="ARBA00022801"/>
    </source>
</evidence>
<keyword evidence="2" id="KW-0378">Hydrolase</keyword>
<dbReference type="InterPro" id="IPR004810">
    <property type="entry name" value="PurU"/>
</dbReference>
<evidence type="ECO:0000256" key="1">
    <source>
        <dbReference type="ARBA" id="ARBA00022563"/>
    </source>
</evidence>
<dbReference type="PANTHER" id="PTHR42706:SF1">
    <property type="entry name" value="FORMYLTETRAHYDROFOLATE DEFORMYLASE 2, MITOCHONDRIAL"/>
    <property type="match status" value="1"/>
</dbReference>
<dbReference type="NCBIfam" id="NF004684">
    <property type="entry name" value="PRK06027.1"/>
    <property type="match status" value="1"/>
</dbReference>
<name>A0A4Y1RG25_PRUDU</name>
<keyword evidence="1" id="KW-0554">One-carbon metabolism</keyword>
<dbReference type="InterPro" id="IPR036477">
    <property type="entry name" value="Formyl_transf_N_sf"/>
</dbReference>
<dbReference type="GO" id="GO:0008864">
    <property type="term" value="F:formyltetrahydrofolate deformylase activity"/>
    <property type="evidence" value="ECO:0007669"/>
    <property type="project" value="InterPro"/>
</dbReference>
<dbReference type="Pfam" id="PF00551">
    <property type="entry name" value="Formyl_trans_N"/>
    <property type="match status" value="1"/>
</dbReference>
<protein>
    <submittedName>
        <fullName evidence="4">Formyltetrahydrofolate deformylase, putative</fullName>
    </submittedName>
</protein>
<dbReference type="GO" id="GO:0006730">
    <property type="term" value="P:one-carbon metabolic process"/>
    <property type="evidence" value="ECO:0007669"/>
    <property type="project" value="UniProtKB-KW"/>
</dbReference>
<sequence>MSLVQRASPSLPKLFGFAKRSFKSLRFPGEPLDPSSSPILSYGIHVFHAPDAVGIVAKLSDCIASKGGNILGASVFVPENKHVFYSRRRRRLKYAESAFQSNDFERNGACRFDSEFIFDPIKWPRSEMDEDFRKLLTTYSAMRSVVRVPDHDPKYKICILASKQDHCLVDLLHQWQEGRLPVDITCVISNHDRGPNTHVSRFLERHGIPYHYLQTTNTDKREGEILELVQNTDFLVLARYMQLLSGDFLKSYGKDVINIHHGLLPSFKGGKPSKQAFDAGVKLIGATSHFVTQELDAGPIIEQMVARVSHRDNLQSFVQKSENLEKQCLTKAIKSYCELRVLPYEDNKTVVF</sequence>
<dbReference type="SUPFAM" id="SSF55021">
    <property type="entry name" value="ACT-like"/>
    <property type="match status" value="1"/>
</dbReference>
<dbReference type="Gene3D" id="3.40.50.170">
    <property type="entry name" value="Formyl transferase, N-terminal domain"/>
    <property type="match status" value="1"/>
</dbReference>
<reference evidence="4" key="1">
    <citation type="journal article" date="2019" name="Science">
        <title>Mutation of a bHLH transcription factor allowed almond domestication.</title>
        <authorList>
            <person name="Sanchez-Perez R."/>
            <person name="Pavan S."/>
            <person name="Mazzeo R."/>
            <person name="Moldovan C."/>
            <person name="Aiese Cigliano R."/>
            <person name="Del Cueto J."/>
            <person name="Ricciardi F."/>
            <person name="Lotti C."/>
            <person name="Ricciardi L."/>
            <person name="Dicenta F."/>
            <person name="Lopez-Marques R.L."/>
            <person name="Lindberg Moller B."/>
        </authorList>
    </citation>
    <scope>NUCLEOTIDE SEQUENCE</scope>
</reference>
<dbReference type="AlphaFoldDB" id="A0A4Y1RG25"/>
<organism evidence="4">
    <name type="scientific">Prunus dulcis</name>
    <name type="common">Almond</name>
    <name type="synonym">Amygdalus dulcis</name>
    <dbReference type="NCBI Taxonomy" id="3755"/>
    <lineage>
        <taxon>Eukaryota</taxon>
        <taxon>Viridiplantae</taxon>
        <taxon>Streptophyta</taxon>
        <taxon>Embryophyta</taxon>
        <taxon>Tracheophyta</taxon>
        <taxon>Spermatophyta</taxon>
        <taxon>Magnoliopsida</taxon>
        <taxon>eudicotyledons</taxon>
        <taxon>Gunneridae</taxon>
        <taxon>Pentapetalae</taxon>
        <taxon>rosids</taxon>
        <taxon>fabids</taxon>
        <taxon>Rosales</taxon>
        <taxon>Rosaceae</taxon>
        <taxon>Amygdaloideae</taxon>
        <taxon>Amygdaleae</taxon>
        <taxon>Prunus</taxon>
    </lineage>
</organism>
<dbReference type="CDD" id="cd08648">
    <property type="entry name" value="FMT_core_Formyl-FH4-Hydrolase_C"/>
    <property type="match status" value="1"/>
</dbReference>
<accession>A0A4Y1RG25</accession>
<gene>
    <name evidence="4" type="ORF">Prudu_013883</name>
</gene>